<comment type="function">
    <text evidence="5">Catalyzes the hydrolysis of 6-phosphogluconolactone to 6-phosphogluconate.</text>
</comment>
<keyword evidence="2 5" id="KW-0313">Glucose metabolism</keyword>
<gene>
    <name evidence="5" type="primary">pgl</name>
    <name evidence="6" type="ORF">D9V76_01505</name>
</gene>
<dbReference type="EC" id="3.1.1.31" evidence="5"/>
<sequence>MKQIIYIANAISENIEVWNLYNNGDMELIQKVQTNGQVQPISIIKNKKLLYAGVRPNNRIITYCIDKNGLLEKKGEGIIPGTPNYISFDGSKKFLFCSSYHANCISVSPLDKNGVPKNPIQIVHNIEGCHASKFNNKYNALFVTSLKNDCIYLYYLTDFGILKSTEQKLVYSQTKSGPRHIVFHPNQNFSYTINELNGTVDVWKIYKENNILKVKNIQNTKLSNNLMEKKYWSSDIHITMCGNFLYVSDRFLNSISLFHINKNDNTVVFFKKYDTEEQPRSFCIDSNNSYLIVVGQKSNKLSLYRICQKTGELNKVNQYKTGEGPLWITSLVI</sequence>
<dbReference type="SUPFAM" id="SSF50974">
    <property type="entry name" value="Nitrous oxide reductase, N-terminal domain"/>
    <property type="match status" value="1"/>
</dbReference>
<dbReference type="InterPro" id="IPR011045">
    <property type="entry name" value="N2O_reductase_N"/>
</dbReference>
<evidence type="ECO:0000313" key="6">
    <source>
        <dbReference type="EMBL" id="QCI24932.1"/>
    </source>
</evidence>
<dbReference type="NCBIfam" id="NF008258">
    <property type="entry name" value="PRK11028.1"/>
    <property type="match status" value="1"/>
</dbReference>
<dbReference type="InterPro" id="IPR015943">
    <property type="entry name" value="WD40/YVTN_repeat-like_dom_sf"/>
</dbReference>
<comment type="similarity">
    <text evidence="1 5">Belongs to the cycloisomerase 2 family.</text>
</comment>
<dbReference type="Gene3D" id="2.130.10.10">
    <property type="entry name" value="YVTN repeat-like/Quinoprotein amine dehydrogenase"/>
    <property type="match status" value="1"/>
</dbReference>
<dbReference type="OrthoDB" id="9790815at2"/>
<evidence type="ECO:0000256" key="1">
    <source>
        <dbReference type="ARBA" id="ARBA00005564"/>
    </source>
</evidence>
<dbReference type="InterPro" id="IPR050282">
    <property type="entry name" value="Cycloisomerase_2"/>
</dbReference>
<dbReference type="GO" id="GO:0017057">
    <property type="term" value="F:6-phosphogluconolactonase activity"/>
    <property type="evidence" value="ECO:0007669"/>
    <property type="project" value="UniProtKB-UniRule"/>
</dbReference>
<dbReference type="RefSeq" id="WP_158337138.1">
    <property type="nucleotide sequence ID" value="NZ_CP034858.1"/>
</dbReference>
<dbReference type="AlphaFoldDB" id="A0A4D6Y6F1"/>
<dbReference type="HAMAP" id="MF_01605">
    <property type="entry name" value="6P_gluconolactonase"/>
    <property type="match status" value="1"/>
</dbReference>
<proteinExistence type="inferred from homology"/>
<dbReference type="PANTHER" id="PTHR30344:SF1">
    <property type="entry name" value="6-PHOSPHOGLUCONOLACTONASE"/>
    <property type="match status" value="1"/>
</dbReference>
<dbReference type="GO" id="GO:0006006">
    <property type="term" value="P:glucose metabolic process"/>
    <property type="evidence" value="ECO:0007669"/>
    <property type="project" value="UniProtKB-KW"/>
</dbReference>
<evidence type="ECO:0000256" key="3">
    <source>
        <dbReference type="ARBA" id="ARBA00022801"/>
    </source>
</evidence>
<dbReference type="InterPro" id="IPR019405">
    <property type="entry name" value="Lactonase_7-beta_prop"/>
</dbReference>
<dbReference type="PANTHER" id="PTHR30344">
    <property type="entry name" value="6-PHOSPHOGLUCONOLACTONASE-RELATED"/>
    <property type="match status" value="1"/>
</dbReference>
<dbReference type="Pfam" id="PF10282">
    <property type="entry name" value="Lactonase"/>
    <property type="match status" value="1"/>
</dbReference>
<organism evidence="6 7">
    <name type="scientific">Buchnera aphidicola subsp. Rhopalosiphum padi</name>
    <dbReference type="NCBI Taxonomy" id="98793"/>
    <lineage>
        <taxon>Bacteria</taxon>
        <taxon>Pseudomonadati</taxon>
        <taxon>Pseudomonadota</taxon>
        <taxon>Gammaproteobacteria</taxon>
        <taxon>Enterobacterales</taxon>
        <taxon>Erwiniaceae</taxon>
        <taxon>Buchnera</taxon>
    </lineage>
</organism>
<evidence type="ECO:0000256" key="4">
    <source>
        <dbReference type="ARBA" id="ARBA00023277"/>
    </source>
</evidence>
<dbReference type="GO" id="GO:0005829">
    <property type="term" value="C:cytosol"/>
    <property type="evidence" value="ECO:0007669"/>
    <property type="project" value="TreeGrafter"/>
</dbReference>
<name>A0A4D6Y6F1_BUCRP</name>
<protein>
    <recommendedName>
        <fullName evidence="5">6-phosphogluconolactonase</fullName>
        <shortName evidence="5">6-P-gluconolactonase</shortName>
        <ecNumber evidence="5">3.1.1.31</ecNumber>
    </recommendedName>
</protein>
<dbReference type="InterPro" id="IPR022528">
    <property type="entry name" value="6PGL_YbhE-like"/>
</dbReference>
<evidence type="ECO:0000313" key="7">
    <source>
        <dbReference type="Proteomes" id="UP000298688"/>
    </source>
</evidence>
<comment type="catalytic activity">
    <reaction evidence="5">
        <text>6-phospho-D-glucono-1,5-lactone + H2O = 6-phospho-D-gluconate + H(+)</text>
        <dbReference type="Rhea" id="RHEA:12556"/>
        <dbReference type="ChEBI" id="CHEBI:15377"/>
        <dbReference type="ChEBI" id="CHEBI:15378"/>
        <dbReference type="ChEBI" id="CHEBI:57955"/>
        <dbReference type="ChEBI" id="CHEBI:58759"/>
        <dbReference type="EC" id="3.1.1.31"/>
    </reaction>
</comment>
<comment type="pathway">
    <text evidence="5">Carbohydrate degradation; pentose phosphate pathway; D-ribulose 5-phosphate from D-glucose 6-phosphate (oxidative stage): step 2/3.</text>
</comment>
<reference evidence="6 7" key="1">
    <citation type="submission" date="2018-12" db="EMBL/GenBank/DDBJ databases">
        <authorList>
            <person name="Chong R.A."/>
        </authorList>
    </citation>
    <scope>NUCLEOTIDE SEQUENCE [LARGE SCALE GENOMIC DNA]</scope>
    <source>
        <strain evidence="6 7">Rpa</strain>
    </source>
</reference>
<keyword evidence="3 5" id="KW-0378">Hydrolase</keyword>
<dbReference type="EMBL" id="CP034858">
    <property type="protein sequence ID" value="QCI24932.1"/>
    <property type="molecule type" value="Genomic_DNA"/>
</dbReference>
<accession>A0A4D6Y6F1</accession>
<evidence type="ECO:0000256" key="5">
    <source>
        <dbReference type="HAMAP-Rule" id="MF_01605"/>
    </source>
</evidence>
<keyword evidence="4 5" id="KW-0119">Carbohydrate metabolism</keyword>
<dbReference type="GO" id="GO:0009051">
    <property type="term" value="P:pentose-phosphate shunt, oxidative branch"/>
    <property type="evidence" value="ECO:0007669"/>
    <property type="project" value="UniProtKB-UniRule"/>
</dbReference>
<reference evidence="6 7" key="2">
    <citation type="submission" date="2019-05" db="EMBL/GenBank/DDBJ databases">
        <title>Genome evolution of the obligate endosymbiont Buchnera aphidicola.</title>
        <authorList>
            <person name="Moran N.A."/>
        </authorList>
    </citation>
    <scope>NUCLEOTIDE SEQUENCE [LARGE SCALE GENOMIC DNA]</scope>
    <source>
        <strain evidence="6 7">Rpa</strain>
    </source>
</reference>
<dbReference type="Proteomes" id="UP000298688">
    <property type="component" value="Chromosome"/>
</dbReference>
<evidence type="ECO:0000256" key="2">
    <source>
        <dbReference type="ARBA" id="ARBA00022526"/>
    </source>
</evidence>
<dbReference type="UniPathway" id="UPA00115">
    <property type="reaction ID" value="UER00409"/>
</dbReference>